<reference evidence="2" key="2">
    <citation type="submission" date="2021-08" db="EMBL/GenBank/DDBJ databases">
        <title>Prevotella lacticifex sp. nov., isolated from rumen of cow.</title>
        <authorList>
            <person name="Shinkai T."/>
            <person name="Ikeyama N."/>
            <person name="Kumagai M."/>
            <person name="Ohmori H."/>
            <person name="Sakamoto M."/>
            <person name="Ohkuma M."/>
            <person name="Mitsumori M."/>
        </authorList>
    </citation>
    <scope>NUCLEOTIDE SEQUENCE</scope>
    <source>
        <strain evidence="2">DSM 11371</strain>
    </source>
</reference>
<evidence type="ECO:0000313" key="3">
    <source>
        <dbReference type="EMBL" id="OYP53527.1"/>
    </source>
</evidence>
<evidence type="ECO:0000313" key="4">
    <source>
        <dbReference type="Proteomes" id="UP000216189"/>
    </source>
</evidence>
<dbReference type="AlphaFoldDB" id="A0AA37MDF2"/>
<reference evidence="3 4" key="1">
    <citation type="submission" date="2017-08" db="EMBL/GenBank/DDBJ databases">
        <title>Comparative genomics of non-oral Prevotella species.</title>
        <authorList>
            <person name="Accetto T."/>
            <person name="Nograsek B."/>
            <person name="Avgustin G."/>
        </authorList>
    </citation>
    <scope>NUCLEOTIDE SEQUENCE [LARGE SCALE GENOMIC DNA]</scope>
    <source>
        <strain evidence="3 4">TC1-1</strain>
    </source>
</reference>
<keyword evidence="1" id="KW-0472">Membrane</keyword>
<feature type="transmembrane region" description="Helical" evidence="1">
    <location>
        <begin position="42"/>
        <end position="63"/>
    </location>
</feature>
<dbReference type="EMBL" id="NPJF01000064">
    <property type="protein sequence ID" value="OYP53527.1"/>
    <property type="molecule type" value="Genomic_DNA"/>
</dbReference>
<keyword evidence="4" id="KW-1185">Reference proteome</keyword>
<dbReference type="RefSeq" id="WP_006282954.1">
    <property type="nucleotide sequence ID" value="NZ_BPTR01000001.1"/>
</dbReference>
<evidence type="ECO:0000313" key="5">
    <source>
        <dbReference type="Proteomes" id="UP000887043"/>
    </source>
</evidence>
<feature type="transmembrane region" description="Helical" evidence="1">
    <location>
        <begin position="109"/>
        <end position="125"/>
    </location>
</feature>
<keyword evidence="1" id="KW-0812">Transmembrane</keyword>
<keyword evidence="1" id="KW-1133">Transmembrane helix</keyword>
<dbReference type="EMBL" id="BPTR01000001">
    <property type="protein sequence ID" value="GJG27250.1"/>
    <property type="molecule type" value="Genomic_DNA"/>
</dbReference>
<protein>
    <submittedName>
        <fullName evidence="2">Uncharacterized protein</fullName>
    </submittedName>
</protein>
<dbReference type="GeneID" id="72479697"/>
<accession>A0AA37MDF2</accession>
<evidence type="ECO:0000313" key="2">
    <source>
        <dbReference type="EMBL" id="GJG27250.1"/>
    </source>
</evidence>
<evidence type="ECO:0000256" key="1">
    <source>
        <dbReference type="SAM" id="Phobius"/>
    </source>
</evidence>
<comment type="caution">
    <text evidence="2">The sequence shown here is derived from an EMBL/GenBank/DDBJ whole genome shotgun (WGS) entry which is preliminary data.</text>
</comment>
<gene>
    <name evidence="3" type="ORF">CIK91_12840</name>
    <name evidence="2" type="ORF">PRRU23_09500</name>
</gene>
<dbReference type="Proteomes" id="UP000887043">
    <property type="component" value="Unassembled WGS sequence"/>
</dbReference>
<proteinExistence type="predicted"/>
<organism evidence="2 5">
    <name type="scientific">Segatella bryantii</name>
    <name type="common">Prevotella bryantii</name>
    <dbReference type="NCBI Taxonomy" id="77095"/>
    <lineage>
        <taxon>Bacteria</taxon>
        <taxon>Pseudomonadati</taxon>
        <taxon>Bacteroidota</taxon>
        <taxon>Bacteroidia</taxon>
        <taxon>Bacteroidales</taxon>
        <taxon>Prevotellaceae</taxon>
        <taxon>Segatella</taxon>
    </lineage>
</organism>
<sequence length="141" mass="16154">MNTIQQKLLFFFWGLLGASGLLVLLAETEMIVLPVMSSNGVFISQVLLELFSIVCIPLALRLFTFDRIHQELINRKEKALLKWGLVRLSLLQIPMFANLVCYYQSYSPAFAYLAIILFLCLFFVNPSKERCNAEINNNSEK</sequence>
<dbReference type="Proteomes" id="UP000216189">
    <property type="component" value="Unassembled WGS sequence"/>
</dbReference>
<name>A0AA37MDF2_SEGBR</name>
<feature type="transmembrane region" description="Helical" evidence="1">
    <location>
        <begin position="84"/>
        <end position="103"/>
    </location>
</feature>